<dbReference type="InterPro" id="IPR036497">
    <property type="entry name" value="GLTP_sf"/>
</dbReference>
<feature type="compositionally biased region" description="Basic residues" evidence="1">
    <location>
        <begin position="634"/>
        <end position="645"/>
    </location>
</feature>
<feature type="signal peptide" evidence="2">
    <location>
        <begin position="1"/>
        <end position="21"/>
    </location>
</feature>
<sequence length="698" mass="78321">MILLWALVVIVSLDVSRSAAAADATTSTNAVGRGGGLNGVNLSSISSSIVSSGKNLSSPEFNNSGSFFSPFMASASTSSSSSVSSSSMAQRKSQTSSFISSIPTPRGGGGNASLKLKKQKKKKKQPHKPVIGGEECFLPISSIASLTLSDVATAFRFAIESNRPCRTKPGHKKVLECEKTERTMTMMRAMEEAARKSRGEGVLPAATFPLDDESLFSSSTFNHDQQHNDRKRKNNKSFYNLLTSSGGFGDIDALQFCAAMRIFAEWRLVRQVPDGYRSYAVGMELGHKDVVQNVGKIEEAVHEWIQLRREEDEEAAEEEGGKKKKKDIVVRGPTLRQLLHHEVAQQTHGSTLPKLIDKSAAMGLLWSRRQLQYQTSIFSNVMGIPHVFKDAKHAVSEAYAEIYGHLHGWAIQKIFQMSFRSAPDAGLIFRHMNPEELERVKYKVKRGEIEHSSFEEELDDDDDVVEEEEGEEGNDEQERMEKVEKKKRAKGKANNVEVTEIQQNGKKMKILRSLDNRGIVRKIFRRKKSPKENNAIIAQPSSLRHKFSVPFTRVIRIHVPSKETIRVVSKKKRIVGGLRRVFPYSSSKSASVSPKMEQSNRVRGGAKKSQHEEEGGLKEETKSSKRQEKEDKGKRRKKQKKKKKQINLSHDALEEYVTKQMELDARERIKVYLHVAKPLLNDLEGLFHEMNMEDPSTV</sequence>
<evidence type="ECO:0000256" key="2">
    <source>
        <dbReference type="SAM" id="SignalP"/>
    </source>
</evidence>
<accession>A0A6U0GEQ3</accession>
<dbReference type="SUPFAM" id="SSF110004">
    <property type="entry name" value="Glycolipid transfer protein, GLTP"/>
    <property type="match status" value="1"/>
</dbReference>
<dbReference type="EMBL" id="HBGV01010241">
    <property type="protein sequence ID" value="CAD9494442.1"/>
    <property type="molecule type" value="Transcribed_RNA"/>
</dbReference>
<feature type="chain" id="PRO_5035585154" description="Glycolipid transfer protein domain-containing protein" evidence="2">
    <location>
        <begin position="22"/>
        <end position="698"/>
    </location>
</feature>
<reference evidence="4" key="1">
    <citation type="submission" date="2021-01" db="EMBL/GenBank/DDBJ databases">
        <authorList>
            <person name="Corre E."/>
            <person name="Pelletier E."/>
            <person name="Niang G."/>
            <person name="Scheremetjew M."/>
            <person name="Finn R."/>
            <person name="Kale V."/>
            <person name="Holt S."/>
            <person name="Cochrane G."/>
            <person name="Meng A."/>
            <person name="Brown T."/>
            <person name="Cohen L."/>
        </authorList>
    </citation>
    <scope>NUCLEOTIDE SEQUENCE</scope>
    <source>
        <strain evidence="4">CCMP826</strain>
    </source>
</reference>
<organism evidence="4">
    <name type="scientific">Helicotheca tamesis</name>
    <dbReference type="NCBI Taxonomy" id="374047"/>
    <lineage>
        <taxon>Eukaryota</taxon>
        <taxon>Sar</taxon>
        <taxon>Stramenopiles</taxon>
        <taxon>Ochrophyta</taxon>
        <taxon>Bacillariophyta</taxon>
        <taxon>Mediophyceae</taxon>
        <taxon>Lithodesmiophycidae</taxon>
        <taxon>Lithodesmiales</taxon>
        <taxon>Lithodesmiaceae</taxon>
        <taxon>Helicotheca</taxon>
    </lineage>
</organism>
<evidence type="ECO:0000313" key="5">
    <source>
        <dbReference type="EMBL" id="CAD9494446.1"/>
    </source>
</evidence>
<feature type="compositionally biased region" description="Basic and acidic residues" evidence="1">
    <location>
        <begin position="609"/>
        <end position="633"/>
    </location>
</feature>
<feature type="region of interest" description="Disordered" evidence="1">
    <location>
        <begin position="94"/>
        <end position="131"/>
    </location>
</feature>
<proteinExistence type="predicted"/>
<dbReference type="Gene3D" id="1.10.3520.10">
    <property type="entry name" value="Glycolipid transfer protein"/>
    <property type="match status" value="1"/>
</dbReference>
<name>A0A6U0GEQ3_9STRA</name>
<evidence type="ECO:0000256" key="1">
    <source>
        <dbReference type="SAM" id="MobiDB-lite"/>
    </source>
</evidence>
<dbReference type="InterPro" id="IPR014830">
    <property type="entry name" value="Glycolipid_transfer_prot_dom"/>
</dbReference>
<feature type="domain" description="Glycolipid transfer protein" evidence="3">
    <location>
        <begin position="288"/>
        <end position="431"/>
    </location>
</feature>
<dbReference type="Pfam" id="PF08718">
    <property type="entry name" value="GLTP"/>
    <property type="match status" value="1"/>
</dbReference>
<feature type="region of interest" description="Disordered" evidence="1">
    <location>
        <begin position="453"/>
        <end position="494"/>
    </location>
</feature>
<keyword evidence="2" id="KW-0732">Signal</keyword>
<feature type="compositionally biased region" description="Acidic residues" evidence="1">
    <location>
        <begin position="455"/>
        <end position="475"/>
    </location>
</feature>
<dbReference type="GO" id="GO:0005737">
    <property type="term" value="C:cytoplasm"/>
    <property type="evidence" value="ECO:0007669"/>
    <property type="project" value="InterPro"/>
</dbReference>
<feature type="compositionally biased region" description="Basic residues" evidence="1">
    <location>
        <begin position="115"/>
        <end position="127"/>
    </location>
</feature>
<gene>
    <name evidence="4" type="ORF">HTAM1171_LOCUS6350</name>
    <name evidence="5" type="ORF">HTAM1171_LOCUS6351</name>
</gene>
<protein>
    <recommendedName>
        <fullName evidence="3">Glycolipid transfer protein domain-containing protein</fullName>
    </recommendedName>
</protein>
<dbReference type="GO" id="GO:0120013">
    <property type="term" value="F:lipid transfer activity"/>
    <property type="evidence" value="ECO:0007669"/>
    <property type="project" value="InterPro"/>
</dbReference>
<feature type="region of interest" description="Disordered" evidence="1">
    <location>
        <begin position="585"/>
        <end position="648"/>
    </location>
</feature>
<evidence type="ECO:0000259" key="3">
    <source>
        <dbReference type="Pfam" id="PF08718"/>
    </source>
</evidence>
<dbReference type="EMBL" id="HBGV01010242">
    <property type="protein sequence ID" value="CAD9494446.1"/>
    <property type="molecule type" value="Transcribed_RNA"/>
</dbReference>
<evidence type="ECO:0000313" key="4">
    <source>
        <dbReference type="EMBL" id="CAD9494442.1"/>
    </source>
</evidence>
<dbReference type="AlphaFoldDB" id="A0A6U0GEQ3"/>